<dbReference type="PANTHER" id="PTHR32309">
    <property type="entry name" value="TYROSINE-PROTEIN KINASE"/>
    <property type="match status" value="1"/>
</dbReference>
<name>A0A6L8T0N1_9FIRM</name>
<evidence type="ECO:0000259" key="8">
    <source>
        <dbReference type="Pfam" id="PF02706"/>
    </source>
</evidence>
<dbReference type="RefSeq" id="WP_161233647.1">
    <property type="nucleotide sequence ID" value="NZ_JBCPBX010000017.1"/>
</dbReference>
<dbReference type="InterPro" id="IPR003856">
    <property type="entry name" value="LPS_length_determ_N"/>
</dbReference>
<dbReference type="Proteomes" id="UP000477285">
    <property type="component" value="Unassembled WGS sequence"/>
</dbReference>
<evidence type="ECO:0000313" key="9">
    <source>
        <dbReference type="EMBL" id="MZL33074.1"/>
    </source>
</evidence>
<dbReference type="InterPro" id="IPR050445">
    <property type="entry name" value="Bact_polysacc_biosynth/exp"/>
</dbReference>
<comment type="subcellular location">
    <subcellularLocation>
        <location evidence="1">Cell membrane</location>
        <topology evidence="1">Multi-pass membrane protein</topology>
    </subcellularLocation>
</comment>
<comment type="similarity">
    <text evidence="2">Belongs to the CpsC/CapA family.</text>
</comment>
<protein>
    <recommendedName>
        <fullName evidence="8">Polysaccharide chain length determinant N-terminal domain-containing protein</fullName>
    </recommendedName>
</protein>
<keyword evidence="4 7" id="KW-0812">Transmembrane</keyword>
<evidence type="ECO:0000256" key="3">
    <source>
        <dbReference type="ARBA" id="ARBA00022475"/>
    </source>
</evidence>
<gene>
    <name evidence="9" type="ORF">GT728_07625</name>
</gene>
<sequence length="247" mass="27637">MIKEAKNTRENPAQPVVTETIIQQEDTIDLVELFWVLVNHWKIILLTMLITAMLAGVYYLVGVKPSYQADASIFITNNESVITVSDLQLSSELTEDYAKIIKSRNVLKQVIKELDLDLDYRGLSKLVSVTNPDNSHIITITVTCGDVELCRDIANSLMNIGLDRIYQVVGSSEPTVIDYSEAEAVDEITPALTKYLAIGLLLGLIAACGLICVRYMTDTTLKTEDDLKRYLDIPVLSVVPYYEEKKE</sequence>
<comment type="caution">
    <text evidence="9">The sequence shown here is derived from an EMBL/GenBank/DDBJ whole genome shotgun (WGS) entry which is preliminary data.</text>
</comment>
<reference evidence="9 10" key="1">
    <citation type="journal article" date="2019" name="Nat. Med.">
        <title>A library of human gut bacterial isolates paired with longitudinal multiomics data enables mechanistic microbiome research.</title>
        <authorList>
            <person name="Poyet M."/>
            <person name="Groussin M."/>
            <person name="Gibbons S.M."/>
            <person name="Avila-Pacheco J."/>
            <person name="Jiang X."/>
            <person name="Kearney S.M."/>
            <person name="Perrotta A.R."/>
            <person name="Berdy B."/>
            <person name="Zhao S."/>
            <person name="Lieberman T.D."/>
            <person name="Swanson P.K."/>
            <person name="Smith M."/>
            <person name="Roesemann S."/>
            <person name="Alexander J.E."/>
            <person name="Rich S.A."/>
            <person name="Livny J."/>
            <person name="Vlamakis H."/>
            <person name="Clish C."/>
            <person name="Bullock K."/>
            <person name="Deik A."/>
            <person name="Scott J."/>
            <person name="Pierce K.A."/>
            <person name="Xavier R.J."/>
            <person name="Alm E.J."/>
        </authorList>
    </citation>
    <scope>NUCLEOTIDE SEQUENCE [LARGE SCALE GENOMIC DNA]</scope>
    <source>
        <strain evidence="9 10">BIOML-A1</strain>
    </source>
</reference>
<proteinExistence type="inferred from homology"/>
<evidence type="ECO:0000256" key="6">
    <source>
        <dbReference type="ARBA" id="ARBA00023136"/>
    </source>
</evidence>
<dbReference type="GO" id="GO:0005886">
    <property type="term" value="C:plasma membrane"/>
    <property type="evidence" value="ECO:0007669"/>
    <property type="project" value="UniProtKB-SubCell"/>
</dbReference>
<evidence type="ECO:0000313" key="10">
    <source>
        <dbReference type="Proteomes" id="UP000477285"/>
    </source>
</evidence>
<feature type="transmembrane region" description="Helical" evidence="7">
    <location>
        <begin position="195"/>
        <end position="216"/>
    </location>
</feature>
<feature type="transmembrane region" description="Helical" evidence="7">
    <location>
        <begin position="43"/>
        <end position="61"/>
    </location>
</feature>
<evidence type="ECO:0000256" key="7">
    <source>
        <dbReference type="SAM" id="Phobius"/>
    </source>
</evidence>
<keyword evidence="6 7" id="KW-0472">Membrane</keyword>
<dbReference type="EMBL" id="WWVQ01000014">
    <property type="protein sequence ID" value="MZL33074.1"/>
    <property type="molecule type" value="Genomic_DNA"/>
</dbReference>
<evidence type="ECO:0000256" key="2">
    <source>
        <dbReference type="ARBA" id="ARBA00006683"/>
    </source>
</evidence>
<evidence type="ECO:0000256" key="1">
    <source>
        <dbReference type="ARBA" id="ARBA00004651"/>
    </source>
</evidence>
<keyword evidence="5 7" id="KW-1133">Transmembrane helix</keyword>
<feature type="domain" description="Polysaccharide chain length determinant N-terminal" evidence="8">
    <location>
        <begin position="26"/>
        <end position="114"/>
    </location>
</feature>
<evidence type="ECO:0000256" key="4">
    <source>
        <dbReference type="ARBA" id="ARBA00022692"/>
    </source>
</evidence>
<dbReference type="GO" id="GO:0004713">
    <property type="term" value="F:protein tyrosine kinase activity"/>
    <property type="evidence" value="ECO:0007669"/>
    <property type="project" value="TreeGrafter"/>
</dbReference>
<dbReference type="Pfam" id="PF02706">
    <property type="entry name" value="Wzz"/>
    <property type="match status" value="1"/>
</dbReference>
<organism evidence="9 10">
    <name type="scientific">Blautia wexlerae</name>
    <dbReference type="NCBI Taxonomy" id="418240"/>
    <lineage>
        <taxon>Bacteria</taxon>
        <taxon>Bacillati</taxon>
        <taxon>Bacillota</taxon>
        <taxon>Clostridia</taxon>
        <taxon>Lachnospirales</taxon>
        <taxon>Lachnospiraceae</taxon>
        <taxon>Blautia</taxon>
    </lineage>
</organism>
<evidence type="ECO:0000256" key="5">
    <source>
        <dbReference type="ARBA" id="ARBA00022989"/>
    </source>
</evidence>
<dbReference type="PANTHER" id="PTHR32309:SF13">
    <property type="entry name" value="FERRIC ENTEROBACTIN TRANSPORT PROTEIN FEPE"/>
    <property type="match status" value="1"/>
</dbReference>
<dbReference type="AlphaFoldDB" id="A0A6L8T0N1"/>
<keyword evidence="3" id="KW-1003">Cell membrane</keyword>
<accession>A0A6L8T0N1</accession>